<gene>
    <name evidence="3" type="ORF">IPZ78_02015</name>
</gene>
<reference evidence="3" key="1">
    <citation type="submission" date="2020-10" db="EMBL/GenBank/DDBJ databases">
        <authorList>
            <person name="Lu T."/>
            <person name="Wang Q."/>
            <person name="Han X."/>
        </authorList>
    </citation>
    <scope>NUCLEOTIDE SEQUENCE</scope>
    <source>
        <strain evidence="3">WQ 366</strain>
    </source>
</reference>
<feature type="coiled-coil region" evidence="1">
    <location>
        <begin position="118"/>
        <end position="180"/>
    </location>
</feature>
<feature type="transmembrane region" description="Helical" evidence="2">
    <location>
        <begin position="26"/>
        <end position="45"/>
    </location>
</feature>
<feature type="coiled-coil region" evidence="1">
    <location>
        <begin position="54"/>
        <end position="81"/>
    </location>
</feature>
<keyword evidence="2" id="KW-0812">Transmembrane</keyword>
<proteinExistence type="predicted"/>
<dbReference type="EMBL" id="JADEYP010000002">
    <property type="protein sequence ID" value="MCA5003923.1"/>
    <property type="molecule type" value="Genomic_DNA"/>
</dbReference>
<evidence type="ECO:0000313" key="3">
    <source>
        <dbReference type="EMBL" id="MCA5003923.1"/>
    </source>
</evidence>
<organism evidence="3 4">
    <name type="scientific">Sphingobacterium bovistauri</name>
    <dbReference type="NCBI Taxonomy" id="2781959"/>
    <lineage>
        <taxon>Bacteria</taxon>
        <taxon>Pseudomonadati</taxon>
        <taxon>Bacteroidota</taxon>
        <taxon>Sphingobacteriia</taxon>
        <taxon>Sphingobacteriales</taxon>
        <taxon>Sphingobacteriaceae</taxon>
        <taxon>Sphingobacterium</taxon>
    </lineage>
</organism>
<evidence type="ECO:0000256" key="1">
    <source>
        <dbReference type="SAM" id="Coils"/>
    </source>
</evidence>
<evidence type="ECO:0000256" key="2">
    <source>
        <dbReference type="SAM" id="Phobius"/>
    </source>
</evidence>
<name>A0ABS7Z175_9SPHI</name>
<dbReference type="Proteomes" id="UP001165302">
    <property type="component" value="Unassembled WGS sequence"/>
</dbReference>
<comment type="caution">
    <text evidence="3">The sequence shown here is derived from an EMBL/GenBank/DDBJ whole genome shotgun (WGS) entry which is preliminary data.</text>
</comment>
<dbReference type="RefSeq" id="WP_225551259.1">
    <property type="nucleotide sequence ID" value="NZ_JADEYP010000002.1"/>
</dbReference>
<sequence length="313" mass="35482">MEERVANISTKETRLDPQINKDKSKIYFFIVAIVALLATNVYFYVKYKSSGEKLYTLTLQKEKLQIEIDRIEAELDNIDRQNIQGLPQGVLYQQKQAREIIANLRAALEDNTITDSQIQLANSQLESLKGNVSNLLTEVNDLKFQNELLKRENSELQGTVKETSNKVQKLANDNSALNQKVIIASSLKVSNIFINGVEQKKNGSLEIETRAKRADKLQIKFSIVDNPLARKGKKVVYARIIDPQGNLIAASNDVFYVHGDKSQYTFKESINFTNNGEEYQLLWNDTNKLRKGAYTVLLYTDNAIMGRGSVVLK</sequence>
<keyword evidence="2" id="KW-1133">Transmembrane helix</keyword>
<keyword evidence="1" id="KW-0175">Coiled coil</keyword>
<protein>
    <submittedName>
        <fullName evidence="3">Uncharacterized protein</fullName>
    </submittedName>
</protein>
<keyword evidence="2" id="KW-0472">Membrane</keyword>
<evidence type="ECO:0000313" key="4">
    <source>
        <dbReference type="Proteomes" id="UP001165302"/>
    </source>
</evidence>
<keyword evidence="4" id="KW-1185">Reference proteome</keyword>
<dbReference type="Gene3D" id="1.20.5.340">
    <property type="match status" value="1"/>
</dbReference>
<accession>A0ABS7Z175</accession>